<dbReference type="KEGG" id="ami:Amir_4233"/>
<keyword evidence="1" id="KW-0560">Oxidoreductase</keyword>
<accession>C6WIJ8</accession>
<dbReference type="GO" id="GO:0070967">
    <property type="term" value="F:coenzyme F420 binding"/>
    <property type="evidence" value="ECO:0007669"/>
    <property type="project" value="TreeGrafter"/>
</dbReference>
<keyword evidence="4" id="KW-1185">Reference proteome</keyword>
<organism evidence="3 4">
    <name type="scientific">Actinosynnema mirum (strain ATCC 29888 / DSM 43827 / JCM 3225 / NBRC 14064 / NCIMB 13271 / NRRL B-12336 / IMRU 3971 / 101)</name>
    <dbReference type="NCBI Taxonomy" id="446462"/>
    <lineage>
        <taxon>Bacteria</taxon>
        <taxon>Bacillati</taxon>
        <taxon>Actinomycetota</taxon>
        <taxon>Actinomycetes</taxon>
        <taxon>Pseudonocardiales</taxon>
        <taxon>Pseudonocardiaceae</taxon>
        <taxon>Actinosynnema</taxon>
    </lineage>
</organism>
<dbReference type="Pfam" id="PF01243">
    <property type="entry name" value="PNPOx_N"/>
    <property type="match status" value="1"/>
</dbReference>
<evidence type="ECO:0000313" key="4">
    <source>
        <dbReference type="Proteomes" id="UP000002213"/>
    </source>
</evidence>
<sequence length="143" mass="15317">MTTTGFDPKDLLAHSSLGILATLKADGAPQLSPVQPYYDREAEVVLVSTTAGRAKARNLGRDPRAALEVTSGDGLSWATAEGTVELTGPGSDPRGPEVDALVDYYRRAAGEHPDWDEYRAAMVSERRVLISLRVSRVYGESAG</sequence>
<dbReference type="InterPro" id="IPR052019">
    <property type="entry name" value="F420H2_bilvrd_red/Heme_oxyg"/>
</dbReference>
<reference evidence="3 4" key="1">
    <citation type="journal article" date="2009" name="Stand. Genomic Sci.">
        <title>Complete genome sequence of Actinosynnema mirum type strain (101).</title>
        <authorList>
            <person name="Land M."/>
            <person name="Lapidus A."/>
            <person name="Mayilraj S."/>
            <person name="Chen F."/>
            <person name="Copeland A."/>
            <person name="Del Rio T.G."/>
            <person name="Nolan M."/>
            <person name="Lucas S."/>
            <person name="Tice H."/>
            <person name="Cheng J.F."/>
            <person name="Chertkov O."/>
            <person name="Bruce D."/>
            <person name="Goodwin L."/>
            <person name="Pitluck S."/>
            <person name="Rohde M."/>
            <person name="Goker M."/>
            <person name="Pati A."/>
            <person name="Ivanova N."/>
            <person name="Mavromatis K."/>
            <person name="Chen A."/>
            <person name="Palaniappan K."/>
            <person name="Hauser L."/>
            <person name="Chang Y.J."/>
            <person name="Jeffries C.C."/>
            <person name="Brettin T."/>
            <person name="Detter J.C."/>
            <person name="Han C."/>
            <person name="Chain P."/>
            <person name="Tindall B.J."/>
            <person name="Bristow J."/>
            <person name="Eisen J.A."/>
            <person name="Markowitz V."/>
            <person name="Hugenholtz P."/>
            <person name="Kyrpides N.C."/>
            <person name="Klenk H.P."/>
        </authorList>
    </citation>
    <scope>NUCLEOTIDE SEQUENCE [LARGE SCALE GENOMIC DNA]</scope>
    <source>
        <strain evidence="4">ATCC 29888 / DSM 43827 / JCM 3225 / NBRC 14064 / NCIMB 13271 / NRRL B-12336 / IMRU 3971 / 101</strain>
    </source>
</reference>
<dbReference type="GO" id="GO:0005829">
    <property type="term" value="C:cytosol"/>
    <property type="evidence" value="ECO:0007669"/>
    <property type="project" value="TreeGrafter"/>
</dbReference>
<proteinExistence type="predicted"/>
<dbReference type="InterPro" id="IPR011576">
    <property type="entry name" value="Pyridox_Oxase_N"/>
</dbReference>
<dbReference type="AlphaFoldDB" id="C6WIJ8"/>
<evidence type="ECO:0000259" key="2">
    <source>
        <dbReference type="Pfam" id="PF01243"/>
    </source>
</evidence>
<dbReference type="PANTHER" id="PTHR35176">
    <property type="entry name" value="HEME OXYGENASE HI_0854-RELATED"/>
    <property type="match status" value="1"/>
</dbReference>
<dbReference type="STRING" id="446462.Amir_4233"/>
<dbReference type="PANTHER" id="PTHR35176:SF2">
    <property type="entry name" value="F420H(2)-DEPENDENT REDUCTASE RV1155"/>
    <property type="match status" value="1"/>
</dbReference>
<dbReference type="GO" id="GO:0016627">
    <property type="term" value="F:oxidoreductase activity, acting on the CH-CH group of donors"/>
    <property type="evidence" value="ECO:0007669"/>
    <property type="project" value="TreeGrafter"/>
</dbReference>
<evidence type="ECO:0000313" key="3">
    <source>
        <dbReference type="EMBL" id="ACU38088.1"/>
    </source>
</evidence>
<dbReference type="Gene3D" id="2.30.110.10">
    <property type="entry name" value="Electron Transport, Fmn-binding Protein, Chain A"/>
    <property type="match status" value="1"/>
</dbReference>
<dbReference type="eggNOG" id="COG3871">
    <property type="taxonomic scope" value="Bacteria"/>
</dbReference>
<dbReference type="InterPro" id="IPR019920">
    <property type="entry name" value="F420-binding_dom_put"/>
</dbReference>
<gene>
    <name evidence="3" type="ordered locus">Amir_4233</name>
</gene>
<dbReference type="InterPro" id="IPR012349">
    <property type="entry name" value="Split_barrel_FMN-bd"/>
</dbReference>
<protein>
    <submittedName>
        <fullName evidence="3">Pyridoxamine 5'-phosphate oxidase-related FMN-binding</fullName>
    </submittedName>
</protein>
<dbReference type="HOGENOM" id="CLU_123922_0_1_11"/>
<dbReference type="Proteomes" id="UP000002213">
    <property type="component" value="Chromosome"/>
</dbReference>
<evidence type="ECO:0000256" key="1">
    <source>
        <dbReference type="ARBA" id="ARBA00023002"/>
    </source>
</evidence>
<dbReference type="OrthoDB" id="1094370at2"/>
<name>C6WIJ8_ACTMD</name>
<dbReference type="NCBIfam" id="TIGR03618">
    <property type="entry name" value="Rv1155_F420"/>
    <property type="match status" value="1"/>
</dbReference>
<dbReference type="SUPFAM" id="SSF50475">
    <property type="entry name" value="FMN-binding split barrel"/>
    <property type="match status" value="1"/>
</dbReference>
<dbReference type="RefSeq" id="WP_015802975.1">
    <property type="nucleotide sequence ID" value="NC_013093.1"/>
</dbReference>
<dbReference type="EMBL" id="CP001630">
    <property type="protein sequence ID" value="ACU38088.1"/>
    <property type="molecule type" value="Genomic_DNA"/>
</dbReference>
<feature type="domain" description="Pyridoxamine 5'-phosphate oxidase N-terminal" evidence="2">
    <location>
        <begin position="9"/>
        <end position="138"/>
    </location>
</feature>